<organism evidence="7 8">
    <name type="scientific">Aromia moschata</name>
    <dbReference type="NCBI Taxonomy" id="1265417"/>
    <lineage>
        <taxon>Eukaryota</taxon>
        <taxon>Metazoa</taxon>
        <taxon>Ecdysozoa</taxon>
        <taxon>Arthropoda</taxon>
        <taxon>Hexapoda</taxon>
        <taxon>Insecta</taxon>
        <taxon>Pterygota</taxon>
        <taxon>Neoptera</taxon>
        <taxon>Endopterygota</taxon>
        <taxon>Coleoptera</taxon>
        <taxon>Polyphaga</taxon>
        <taxon>Cucujiformia</taxon>
        <taxon>Chrysomeloidea</taxon>
        <taxon>Cerambycidae</taxon>
        <taxon>Cerambycinae</taxon>
        <taxon>Callichromatini</taxon>
        <taxon>Aromia</taxon>
    </lineage>
</organism>
<keyword evidence="3" id="KW-0862">Zinc</keyword>
<evidence type="ECO:0000256" key="5">
    <source>
        <dbReference type="SAM" id="MobiDB-lite"/>
    </source>
</evidence>
<dbReference type="PROSITE" id="PS50808">
    <property type="entry name" value="ZF_BED"/>
    <property type="match status" value="1"/>
</dbReference>
<dbReference type="SUPFAM" id="SSF57667">
    <property type="entry name" value="beta-beta-alpha zinc fingers"/>
    <property type="match status" value="1"/>
</dbReference>
<comment type="caution">
    <text evidence="7">The sequence shown here is derived from an EMBL/GenBank/DDBJ whole genome shotgun (WGS) entry which is preliminary data.</text>
</comment>
<dbReference type="AlphaFoldDB" id="A0AAV8YG78"/>
<evidence type="ECO:0000256" key="2">
    <source>
        <dbReference type="ARBA" id="ARBA00022771"/>
    </source>
</evidence>
<accession>A0AAV8YG78</accession>
<evidence type="ECO:0000256" key="1">
    <source>
        <dbReference type="ARBA" id="ARBA00022723"/>
    </source>
</evidence>
<evidence type="ECO:0000313" key="7">
    <source>
        <dbReference type="EMBL" id="KAJ8950449.1"/>
    </source>
</evidence>
<feature type="region of interest" description="Disordered" evidence="5">
    <location>
        <begin position="76"/>
        <end position="114"/>
    </location>
</feature>
<protein>
    <recommendedName>
        <fullName evidence="6">BED-type domain-containing protein</fullName>
    </recommendedName>
</protein>
<dbReference type="Proteomes" id="UP001162162">
    <property type="component" value="Unassembled WGS sequence"/>
</dbReference>
<gene>
    <name evidence="7" type="ORF">NQ318_010326</name>
</gene>
<reference evidence="7" key="1">
    <citation type="journal article" date="2023" name="Insect Mol. Biol.">
        <title>Genome sequencing provides insights into the evolution of gene families encoding plant cell wall-degrading enzymes in longhorned beetles.</title>
        <authorList>
            <person name="Shin N.R."/>
            <person name="Okamura Y."/>
            <person name="Kirsch R."/>
            <person name="Pauchet Y."/>
        </authorList>
    </citation>
    <scope>NUCLEOTIDE SEQUENCE</scope>
    <source>
        <strain evidence="7">AMC_N1</strain>
    </source>
</reference>
<sequence>MSSRQSSRKSSRIWHYFTDLVDYYAKCNICGVSLSYRTTTSNLKKHLLKKHKNVDISDVNFTLDCEGELQEYIVINPSTSSPTNGEEADVKPRKRMKREDIPSPRMPFKKPEDAGTKGLISIGETLSKIVSTPDDDDEIFGKFLTVEIKKFTDKKMKNRCKRDILSVLMEYCTAEDDDAE</sequence>
<dbReference type="SMART" id="SM00614">
    <property type="entry name" value="ZnF_BED"/>
    <property type="match status" value="1"/>
</dbReference>
<name>A0AAV8YG78_9CUCU</name>
<evidence type="ECO:0000259" key="6">
    <source>
        <dbReference type="PROSITE" id="PS50808"/>
    </source>
</evidence>
<keyword evidence="2 4" id="KW-0863">Zinc-finger</keyword>
<keyword evidence="8" id="KW-1185">Reference proteome</keyword>
<dbReference type="GO" id="GO:0003677">
    <property type="term" value="F:DNA binding"/>
    <property type="evidence" value="ECO:0007669"/>
    <property type="project" value="InterPro"/>
</dbReference>
<evidence type="ECO:0000256" key="3">
    <source>
        <dbReference type="ARBA" id="ARBA00022833"/>
    </source>
</evidence>
<evidence type="ECO:0000256" key="4">
    <source>
        <dbReference type="PROSITE-ProRule" id="PRU00027"/>
    </source>
</evidence>
<dbReference type="GO" id="GO:0008270">
    <property type="term" value="F:zinc ion binding"/>
    <property type="evidence" value="ECO:0007669"/>
    <property type="project" value="UniProtKB-KW"/>
</dbReference>
<proteinExistence type="predicted"/>
<dbReference type="InterPro" id="IPR036236">
    <property type="entry name" value="Znf_C2H2_sf"/>
</dbReference>
<dbReference type="EMBL" id="JAPWTK010000100">
    <property type="protein sequence ID" value="KAJ8950449.1"/>
    <property type="molecule type" value="Genomic_DNA"/>
</dbReference>
<dbReference type="Pfam" id="PF02892">
    <property type="entry name" value="zf-BED"/>
    <property type="match status" value="1"/>
</dbReference>
<feature type="domain" description="BED-type" evidence="6">
    <location>
        <begin position="8"/>
        <end position="58"/>
    </location>
</feature>
<evidence type="ECO:0000313" key="8">
    <source>
        <dbReference type="Proteomes" id="UP001162162"/>
    </source>
</evidence>
<keyword evidence="1" id="KW-0479">Metal-binding</keyword>
<dbReference type="InterPro" id="IPR003656">
    <property type="entry name" value="Znf_BED"/>
</dbReference>